<evidence type="ECO:0000313" key="3">
    <source>
        <dbReference type="Proteomes" id="UP000256845"/>
    </source>
</evidence>
<keyword evidence="3" id="KW-1185">Reference proteome</keyword>
<dbReference type="InterPro" id="IPR021484">
    <property type="entry name" value="DUF3137"/>
</dbReference>
<organism evidence="2 3">
    <name type="scientific">Aestuariispira insulae</name>
    <dbReference type="NCBI Taxonomy" id="1461337"/>
    <lineage>
        <taxon>Bacteria</taxon>
        <taxon>Pseudomonadati</taxon>
        <taxon>Pseudomonadota</taxon>
        <taxon>Alphaproteobacteria</taxon>
        <taxon>Rhodospirillales</taxon>
        <taxon>Kiloniellaceae</taxon>
        <taxon>Aestuariispira</taxon>
    </lineage>
</organism>
<dbReference type="Pfam" id="PF11335">
    <property type="entry name" value="DUF3137"/>
    <property type="match status" value="1"/>
</dbReference>
<dbReference type="EMBL" id="QRDW01000010">
    <property type="protein sequence ID" value="RED46156.1"/>
    <property type="molecule type" value="Genomic_DNA"/>
</dbReference>
<dbReference type="Proteomes" id="UP000256845">
    <property type="component" value="Unassembled WGS sequence"/>
</dbReference>
<name>A0A3D9HAZ1_9PROT</name>
<dbReference type="AlphaFoldDB" id="A0A3D9HAZ1"/>
<dbReference type="RefSeq" id="WP_115938118.1">
    <property type="nucleotide sequence ID" value="NZ_QRDW01000010.1"/>
</dbReference>
<comment type="caution">
    <text evidence="2">The sequence shown here is derived from an EMBL/GenBank/DDBJ whole genome shotgun (WGS) entry which is preliminary data.</text>
</comment>
<keyword evidence="1" id="KW-0472">Membrane</keyword>
<keyword evidence="1" id="KW-1133">Transmembrane helix</keyword>
<protein>
    <submittedName>
        <fullName evidence="2">Uncharacterized protein DUF3137</fullName>
    </submittedName>
</protein>
<accession>A0A3D9HAZ1</accession>
<keyword evidence="1" id="KW-0812">Transmembrane</keyword>
<evidence type="ECO:0000313" key="2">
    <source>
        <dbReference type="EMBL" id="RED46156.1"/>
    </source>
</evidence>
<feature type="transmembrane region" description="Helical" evidence="1">
    <location>
        <begin position="41"/>
        <end position="60"/>
    </location>
</feature>
<dbReference type="OrthoDB" id="4960523at2"/>
<sequence length="322" mass="36939">MIFDESHPRLKGFNEYFRREIEPALTEMEGARRSALRQGQIAIAVLAVPAAYLLFRAWQMHGDGDWQGWLFGGLACLAAGVGFGYYQISKVKSGFDTHVAGSICRFLELDYTRQCRFSPLARFRELSLIPSYDKSDLEDEISGRIGDIELHLVEARLQDKRTTTDSKGNRKTSYHTVFRGLLAEFTFPKRVKARTIITQDSGKIFNKFKSWGIQGDRVSLEDPEFERIFEVFSSDQVEARYLLTPRFMERLVDLSRHFDRGLQLAFDQDRLYLAGPKRENMFEAGSVFSDLTDTKYVAETLAEIRIILDIIDILNLESTSKV</sequence>
<gene>
    <name evidence="2" type="ORF">DFP90_11065</name>
</gene>
<feature type="transmembrane region" description="Helical" evidence="1">
    <location>
        <begin position="66"/>
        <end position="86"/>
    </location>
</feature>
<reference evidence="2 3" key="1">
    <citation type="submission" date="2018-07" db="EMBL/GenBank/DDBJ databases">
        <title>Genomic Encyclopedia of Type Strains, Phase III (KMG-III): the genomes of soil and plant-associated and newly described type strains.</title>
        <authorList>
            <person name="Whitman W."/>
        </authorList>
    </citation>
    <scope>NUCLEOTIDE SEQUENCE [LARGE SCALE GENOMIC DNA]</scope>
    <source>
        <strain evidence="2 3">CECT 8488</strain>
    </source>
</reference>
<proteinExistence type="predicted"/>
<evidence type="ECO:0000256" key="1">
    <source>
        <dbReference type="SAM" id="Phobius"/>
    </source>
</evidence>